<dbReference type="Proteomes" id="UP000075320">
    <property type="component" value="Unassembled WGS sequence"/>
</dbReference>
<organism evidence="2 3">
    <name type="scientific">Bdellovibrio bacteriovorus</name>
    <dbReference type="NCBI Taxonomy" id="959"/>
    <lineage>
        <taxon>Bacteria</taxon>
        <taxon>Pseudomonadati</taxon>
        <taxon>Bdellovibrionota</taxon>
        <taxon>Bdellovibrionia</taxon>
        <taxon>Bdellovibrionales</taxon>
        <taxon>Pseudobdellovibrionaceae</taxon>
        <taxon>Bdellovibrio</taxon>
    </lineage>
</organism>
<protein>
    <submittedName>
        <fullName evidence="2">Uncharacterized protein</fullName>
    </submittedName>
</protein>
<comment type="caution">
    <text evidence="2">The sequence shown here is derived from an EMBL/GenBank/DDBJ whole genome shotgun (WGS) entry which is preliminary data.</text>
</comment>
<keyword evidence="1" id="KW-0732">Signal</keyword>
<feature type="chain" id="PRO_5007573433" evidence="1">
    <location>
        <begin position="23"/>
        <end position="265"/>
    </location>
</feature>
<evidence type="ECO:0000313" key="3">
    <source>
        <dbReference type="Proteomes" id="UP000075320"/>
    </source>
</evidence>
<proteinExistence type="predicted"/>
<feature type="signal peptide" evidence="1">
    <location>
        <begin position="1"/>
        <end position="22"/>
    </location>
</feature>
<sequence length="265" mass="29041">MMKQISLLCVSAALLFVVQGHAANSTLNLRSDSKTITNKARSIEKEYSRDMRNSANNEHQGALIIDEGHGSVPEDDMPAVEEVSEIQSIPGEGNSYYSAPMASSFQYDTNLKMREDRRAGAGMMVGGASGLVGAMLELNFEDQDGVIAAFGTGPGYNTIQLGWKHSFEGYYLTPYTTASYSRWYNSRGRTTDYSESSILDRVLTDAEKKEGQFGTDFVNGSLGLQYNQLSGDFAGFSVFGELTAMYEVKRTMLLPTGSIGALYYF</sequence>
<gene>
    <name evidence="2" type="ORF">AZI86_06130</name>
</gene>
<dbReference type="AlphaFoldDB" id="A0A150WQB6"/>
<dbReference type="EMBL" id="LUKE01000001">
    <property type="protein sequence ID" value="KYG66620.1"/>
    <property type="molecule type" value="Genomic_DNA"/>
</dbReference>
<accession>A0A150WQB6</accession>
<evidence type="ECO:0000313" key="2">
    <source>
        <dbReference type="EMBL" id="KYG66620.1"/>
    </source>
</evidence>
<dbReference type="RefSeq" id="WP_061834184.1">
    <property type="nucleotide sequence ID" value="NZ_LUKE01000001.1"/>
</dbReference>
<evidence type="ECO:0000256" key="1">
    <source>
        <dbReference type="SAM" id="SignalP"/>
    </source>
</evidence>
<name>A0A150WQB6_BDEBC</name>
<reference evidence="2 3" key="1">
    <citation type="submission" date="2016-03" db="EMBL/GenBank/DDBJ databases">
        <authorList>
            <person name="Ploux O."/>
        </authorList>
    </citation>
    <scope>NUCLEOTIDE SEQUENCE [LARGE SCALE GENOMIC DNA]</scope>
    <source>
        <strain evidence="2 3">R0</strain>
    </source>
</reference>
<keyword evidence="3" id="KW-1185">Reference proteome</keyword>